<proteinExistence type="predicted"/>
<dbReference type="AlphaFoldDB" id="A0A2S7IWN7"/>
<evidence type="ECO:0000256" key="1">
    <source>
        <dbReference type="SAM" id="MobiDB-lite"/>
    </source>
</evidence>
<evidence type="ECO:0000313" key="3">
    <source>
        <dbReference type="Proteomes" id="UP000238493"/>
    </source>
</evidence>
<dbReference type="OrthoDB" id="9809060at2"/>
<evidence type="ECO:0000313" key="2">
    <source>
        <dbReference type="EMBL" id="PQA72427.1"/>
    </source>
</evidence>
<keyword evidence="3" id="KW-1185">Reference proteome</keyword>
<dbReference type="EMBL" id="PTRC01000029">
    <property type="protein sequence ID" value="PQA72427.1"/>
    <property type="molecule type" value="Genomic_DNA"/>
</dbReference>
<name>A0A2S7IWN7_9HYPH</name>
<protein>
    <submittedName>
        <fullName evidence="2">IS3 family transposase</fullName>
    </submittedName>
</protein>
<reference evidence="2 3" key="1">
    <citation type="submission" date="2018-02" db="EMBL/GenBank/DDBJ databases">
        <title>Draft genome sequence of Ochrobactrum oryzae found in Brazil.</title>
        <authorList>
            <person name="Cerdeira L."/>
            <person name="Andrade F."/>
            <person name="Zacariotto T."/>
            <person name="Barbosa B."/>
            <person name="Santos S."/>
            <person name="Cassetari V."/>
            <person name="Lincopan N."/>
        </authorList>
    </citation>
    <scope>NUCLEOTIDE SEQUENCE [LARGE SCALE GENOMIC DNA]</scope>
    <source>
        <strain evidence="2 3">OA447</strain>
    </source>
</reference>
<dbReference type="Proteomes" id="UP000238493">
    <property type="component" value="Unassembled WGS sequence"/>
</dbReference>
<feature type="non-terminal residue" evidence="2">
    <location>
        <position position="1"/>
    </location>
</feature>
<sequence>NTVWPHSSLGYKPPAPEAVLWPPQNGTASTPVVASRPSMH</sequence>
<accession>A0A2S7IWN7</accession>
<comment type="caution">
    <text evidence="2">The sequence shown here is derived from an EMBL/GenBank/DDBJ whole genome shotgun (WGS) entry which is preliminary data.</text>
</comment>
<feature type="region of interest" description="Disordered" evidence="1">
    <location>
        <begin position="20"/>
        <end position="40"/>
    </location>
</feature>
<organism evidence="2 3">
    <name type="scientific">Brucella oryzae</name>
    <dbReference type="NCBI Taxonomy" id="335286"/>
    <lineage>
        <taxon>Bacteria</taxon>
        <taxon>Pseudomonadati</taxon>
        <taxon>Pseudomonadota</taxon>
        <taxon>Alphaproteobacteria</taxon>
        <taxon>Hyphomicrobiales</taxon>
        <taxon>Brucellaceae</taxon>
        <taxon>Brucella/Ochrobactrum group</taxon>
        <taxon>Brucella</taxon>
    </lineage>
</organism>
<gene>
    <name evidence="2" type="ORF">C3731_16990</name>
</gene>